<feature type="chain" id="PRO_5015106390" evidence="1">
    <location>
        <begin position="17"/>
        <end position="28"/>
    </location>
</feature>
<dbReference type="AlphaFoldDB" id="A0A2P2KA92"/>
<dbReference type="EMBL" id="GGEC01022113">
    <property type="protein sequence ID" value="MBX02597.1"/>
    <property type="molecule type" value="Transcribed_RNA"/>
</dbReference>
<evidence type="ECO:0000256" key="1">
    <source>
        <dbReference type="SAM" id="SignalP"/>
    </source>
</evidence>
<feature type="signal peptide" evidence="1">
    <location>
        <begin position="1"/>
        <end position="16"/>
    </location>
</feature>
<protein>
    <submittedName>
        <fullName evidence="2">Uncharacterized protein</fullName>
    </submittedName>
</protein>
<reference evidence="2" key="1">
    <citation type="submission" date="2018-02" db="EMBL/GenBank/DDBJ databases">
        <title>Rhizophora mucronata_Transcriptome.</title>
        <authorList>
            <person name="Meera S.P."/>
            <person name="Sreeshan A."/>
            <person name="Augustine A."/>
        </authorList>
    </citation>
    <scope>NUCLEOTIDE SEQUENCE</scope>
    <source>
        <tissue evidence="2">Leaf</tissue>
    </source>
</reference>
<keyword evidence="1" id="KW-0732">Signal</keyword>
<accession>A0A2P2KA92</accession>
<sequence>MVCLFCLLLHAGQTVSCPFSSYKGMNEI</sequence>
<proteinExistence type="predicted"/>
<evidence type="ECO:0000313" key="2">
    <source>
        <dbReference type="EMBL" id="MBX02597.1"/>
    </source>
</evidence>
<name>A0A2P2KA92_RHIMU</name>
<organism evidence="2">
    <name type="scientific">Rhizophora mucronata</name>
    <name type="common">Asiatic mangrove</name>
    <dbReference type="NCBI Taxonomy" id="61149"/>
    <lineage>
        <taxon>Eukaryota</taxon>
        <taxon>Viridiplantae</taxon>
        <taxon>Streptophyta</taxon>
        <taxon>Embryophyta</taxon>
        <taxon>Tracheophyta</taxon>
        <taxon>Spermatophyta</taxon>
        <taxon>Magnoliopsida</taxon>
        <taxon>eudicotyledons</taxon>
        <taxon>Gunneridae</taxon>
        <taxon>Pentapetalae</taxon>
        <taxon>rosids</taxon>
        <taxon>fabids</taxon>
        <taxon>Malpighiales</taxon>
        <taxon>Rhizophoraceae</taxon>
        <taxon>Rhizophora</taxon>
    </lineage>
</organism>